<dbReference type="PROSITE" id="PS00061">
    <property type="entry name" value="ADH_SHORT"/>
    <property type="match status" value="1"/>
</dbReference>
<dbReference type="InterPro" id="IPR057326">
    <property type="entry name" value="KR_dom"/>
</dbReference>
<evidence type="ECO:0000256" key="1">
    <source>
        <dbReference type="ARBA" id="ARBA00006484"/>
    </source>
</evidence>
<feature type="domain" description="Ketoreductase" evidence="3">
    <location>
        <begin position="10"/>
        <end position="166"/>
    </location>
</feature>
<dbReference type="PANTHER" id="PTHR42879:SF2">
    <property type="entry name" value="3-OXOACYL-[ACYL-CARRIER-PROTEIN] REDUCTASE FABG"/>
    <property type="match status" value="1"/>
</dbReference>
<dbReference type="InterPro" id="IPR050259">
    <property type="entry name" value="SDR"/>
</dbReference>
<dbReference type="CDD" id="cd05333">
    <property type="entry name" value="BKR_SDR_c"/>
    <property type="match status" value="1"/>
</dbReference>
<proteinExistence type="inferred from homology"/>
<evidence type="ECO:0000313" key="4">
    <source>
        <dbReference type="EMBL" id="SVA23693.1"/>
    </source>
</evidence>
<dbReference type="SUPFAM" id="SSF51735">
    <property type="entry name" value="NAD(P)-binding Rossmann-fold domains"/>
    <property type="match status" value="1"/>
</dbReference>
<dbReference type="FunFam" id="3.40.50.720:FF:000173">
    <property type="entry name" value="3-oxoacyl-[acyl-carrier protein] reductase"/>
    <property type="match status" value="1"/>
</dbReference>
<dbReference type="InterPro" id="IPR011284">
    <property type="entry name" value="3oxo_ACP_reduc"/>
</dbReference>
<organism evidence="4">
    <name type="scientific">marine metagenome</name>
    <dbReference type="NCBI Taxonomy" id="408172"/>
    <lineage>
        <taxon>unclassified sequences</taxon>
        <taxon>metagenomes</taxon>
        <taxon>ecological metagenomes</taxon>
    </lineage>
</organism>
<dbReference type="PANTHER" id="PTHR42879">
    <property type="entry name" value="3-OXOACYL-(ACYL-CARRIER-PROTEIN) REDUCTASE"/>
    <property type="match status" value="1"/>
</dbReference>
<dbReference type="PRINTS" id="PR00080">
    <property type="entry name" value="SDRFAMILY"/>
</dbReference>
<sequence length="227" mass="24144">VIGNNLAKSGAHVIFGDINLENAKKSAESVLANGGNASATLINVADAENVKVAFDSIAKEFKPLDILINNAGITKDGLFVRMKEDDWDRVLAVNLKGSFLCGQQAAKHMMKQRQGAIVNIASIVGVMGNAGQANYSASKAGLIGLTKTMARELAPRNITVNAIAPGFIDTEMTRVLDEKIRDKLIEQIPLSRLGLPDDIAHSVAFLVSGRSNYITGQVINVNGGMLM</sequence>
<feature type="non-terminal residue" evidence="4">
    <location>
        <position position="1"/>
    </location>
</feature>
<protein>
    <recommendedName>
        <fullName evidence="3">Ketoreductase domain-containing protein</fullName>
    </recommendedName>
</protein>
<evidence type="ECO:0000259" key="3">
    <source>
        <dbReference type="SMART" id="SM00822"/>
    </source>
</evidence>
<dbReference type="PRINTS" id="PR00081">
    <property type="entry name" value="GDHRDH"/>
</dbReference>
<dbReference type="InterPro" id="IPR002347">
    <property type="entry name" value="SDR_fam"/>
</dbReference>
<dbReference type="InterPro" id="IPR036291">
    <property type="entry name" value="NAD(P)-bd_dom_sf"/>
</dbReference>
<evidence type="ECO:0000256" key="2">
    <source>
        <dbReference type="ARBA" id="ARBA00023002"/>
    </source>
</evidence>
<dbReference type="SMART" id="SM00822">
    <property type="entry name" value="PKS_KR"/>
    <property type="match status" value="1"/>
</dbReference>
<dbReference type="GO" id="GO:0006633">
    <property type="term" value="P:fatty acid biosynthetic process"/>
    <property type="evidence" value="ECO:0007669"/>
    <property type="project" value="InterPro"/>
</dbReference>
<name>A0A381UAS1_9ZZZZ</name>
<dbReference type="Pfam" id="PF13561">
    <property type="entry name" value="adh_short_C2"/>
    <property type="match status" value="1"/>
</dbReference>
<dbReference type="AlphaFoldDB" id="A0A381UAS1"/>
<dbReference type="NCBIfam" id="TIGR01830">
    <property type="entry name" value="3oxo_ACP_reduc"/>
    <property type="match status" value="1"/>
</dbReference>
<dbReference type="NCBIfam" id="NF009466">
    <property type="entry name" value="PRK12826.1-2"/>
    <property type="match status" value="1"/>
</dbReference>
<dbReference type="NCBIfam" id="NF005559">
    <property type="entry name" value="PRK07231.1"/>
    <property type="match status" value="1"/>
</dbReference>
<dbReference type="Gene3D" id="3.40.50.720">
    <property type="entry name" value="NAD(P)-binding Rossmann-like Domain"/>
    <property type="match status" value="1"/>
</dbReference>
<dbReference type="GO" id="GO:0051287">
    <property type="term" value="F:NAD binding"/>
    <property type="evidence" value="ECO:0007669"/>
    <property type="project" value="InterPro"/>
</dbReference>
<dbReference type="EMBL" id="UINC01005811">
    <property type="protein sequence ID" value="SVA23693.1"/>
    <property type="molecule type" value="Genomic_DNA"/>
</dbReference>
<dbReference type="InterPro" id="IPR020904">
    <property type="entry name" value="Sc_DH/Rdtase_CS"/>
</dbReference>
<keyword evidence="2" id="KW-0560">Oxidoreductase</keyword>
<reference evidence="4" key="1">
    <citation type="submission" date="2018-05" db="EMBL/GenBank/DDBJ databases">
        <authorList>
            <person name="Lanie J.A."/>
            <person name="Ng W.-L."/>
            <person name="Kazmierczak K.M."/>
            <person name="Andrzejewski T.M."/>
            <person name="Davidsen T.M."/>
            <person name="Wayne K.J."/>
            <person name="Tettelin H."/>
            <person name="Glass J.I."/>
            <person name="Rusch D."/>
            <person name="Podicherti R."/>
            <person name="Tsui H.-C.T."/>
            <person name="Winkler M.E."/>
        </authorList>
    </citation>
    <scope>NUCLEOTIDE SEQUENCE</scope>
</reference>
<accession>A0A381UAS1</accession>
<dbReference type="GO" id="GO:0004316">
    <property type="term" value="F:3-oxoacyl-[acyl-carrier-protein] reductase (NADPH) activity"/>
    <property type="evidence" value="ECO:0007669"/>
    <property type="project" value="InterPro"/>
</dbReference>
<comment type="similarity">
    <text evidence="1">Belongs to the short-chain dehydrogenases/reductases (SDR) family.</text>
</comment>
<gene>
    <name evidence="4" type="ORF">METZ01_LOCUS76547</name>
</gene>